<evidence type="ECO:0000256" key="2">
    <source>
        <dbReference type="PROSITE-ProRule" id="PRU00252"/>
    </source>
</evidence>
<dbReference type="CDD" id="cd04496">
    <property type="entry name" value="SSB_OBF"/>
    <property type="match status" value="1"/>
</dbReference>
<accession>A0A3N6WAQ6</accession>
<dbReference type="EMBL" id="RQJX01000025">
    <property type="protein sequence ID" value="RQN02132.1"/>
    <property type="molecule type" value="Genomic_DNA"/>
</dbReference>
<dbReference type="GO" id="GO:0003697">
    <property type="term" value="F:single-stranded DNA binding"/>
    <property type="evidence" value="ECO:0007669"/>
    <property type="project" value="InterPro"/>
</dbReference>
<keyword evidence="4" id="KW-1185">Reference proteome</keyword>
<gene>
    <name evidence="3" type="ORF">EHW97_14285</name>
</gene>
<keyword evidence="1 2" id="KW-0238">DNA-binding</keyword>
<dbReference type="OrthoDB" id="5186768at2"/>
<evidence type="ECO:0000313" key="3">
    <source>
        <dbReference type="EMBL" id="RQN02132.1"/>
    </source>
</evidence>
<sequence length="112" mass="12124">MSDEPVNLVSLSGRISAAPVPRTLPSGDEIVSFRVVVDRSRAARRRSRVRVDSFECAAWTAALRRACSRLAVGDRVAVEGELRSRFSRAGDAVVGRVTVDVSSVRREVASTP</sequence>
<dbReference type="InterPro" id="IPR000424">
    <property type="entry name" value="Primosome_PriB/ssb"/>
</dbReference>
<dbReference type="Proteomes" id="UP000275225">
    <property type="component" value="Unassembled WGS sequence"/>
</dbReference>
<dbReference type="SUPFAM" id="SSF50249">
    <property type="entry name" value="Nucleic acid-binding proteins"/>
    <property type="match status" value="1"/>
</dbReference>
<dbReference type="AlphaFoldDB" id="A0A3N6WAQ6"/>
<evidence type="ECO:0000256" key="1">
    <source>
        <dbReference type="ARBA" id="ARBA00023125"/>
    </source>
</evidence>
<dbReference type="PROSITE" id="PS50935">
    <property type="entry name" value="SSB"/>
    <property type="match status" value="1"/>
</dbReference>
<dbReference type="Pfam" id="PF00436">
    <property type="entry name" value="SSB"/>
    <property type="match status" value="1"/>
</dbReference>
<reference evidence="3 4" key="1">
    <citation type="submission" date="2018-11" db="EMBL/GenBank/DDBJ databases">
        <authorList>
            <person name="Li F."/>
        </authorList>
    </citation>
    <scope>NUCLEOTIDE SEQUENCE [LARGE SCALE GENOMIC DNA]</scope>
    <source>
        <strain evidence="3 4">YS17T</strain>
    </source>
</reference>
<dbReference type="Gene3D" id="2.40.50.140">
    <property type="entry name" value="Nucleic acid-binding proteins"/>
    <property type="match status" value="1"/>
</dbReference>
<dbReference type="RefSeq" id="WP_124237847.1">
    <property type="nucleotide sequence ID" value="NZ_JBHUFI010000015.1"/>
</dbReference>
<protein>
    <submittedName>
        <fullName evidence="3">Single-stranded DNA-binding protein</fullName>
    </submittedName>
</protein>
<evidence type="ECO:0000313" key="4">
    <source>
        <dbReference type="Proteomes" id="UP000275225"/>
    </source>
</evidence>
<organism evidence="3 4">
    <name type="scientific">Aeromicrobium camelliae</name>
    <dbReference type="NCBI Taxonomy" id="1538144"/>
    <lineage>
        <taxon>Bacteria</taxon>
        <taxon>Bacillati</taxon>
        <taxon>Actinomycetota</taxon>
        <taxon>Actinomycetes</taxon>
        <taxon>Propionibacteriales</taxon>
        <taxon>Nocardioidaceae</taxon>
        <taxon>Aeromicrobium</taxon>
    </lineage>
</organism>
<dbReference type="InterPro" id="IPR012340">
    <property type="entry name" value="NA-bd_OB-fold"/>
</dbReference>
<comment type="caution">
    <text evidence="3">The sequence shown here is derived from an EMBL/GenBank/DDBJ whole genome shotgun (WGS) entry which is preliminary data.</text>
</comment>
<proteinExistence type="predicted"/>
<name>A0A3N6WAQ6_9ACTN</name>